<dbReference type="Gene3D" id="2.60.40.10">
    <property type="entry name" value="Immunoglobulins"/>
    <property type="match status" value="1"/>
</dbReference>
<evidence type="ECO:0000256" key="1">
    <source>
        <dbReference type="SAM" id="Phobius"/>
    </source>
</evidence>
<evidence type="ECO:0008006" key="4">
    <source>
        <dbReference type="Google" id="ProtNLM"/>
    </source>
</evidence>
<keyword evidence="1" id="KW-0472">Membrane</keyword>
<gene>
    <name evidence="2" type="ORF">H9757_12110</name>
</gene>
<evidence type="ECO:0000313" key="2">
    <source>
        <dbReference type="EMBL" id="HJC39780.1"/>
    </source>
</evidence>
<name>A0A9D2SZN4_9FIRM</name>
<dbReference type="AlphaFoldDB" id="A0A9D2SZN4"/>
<sequence length="193" mass="21349">SDVSWKEYQYTIDKKNFEEEGHYTVTIDSEDRATNVQNNKVKDSDIEFVIDKTAPSVVITGVENGEQYRADSRDMTVNVADNMAMGTVDVYLGDDITPAKSYKSSEIERNGGELTYTIGNADEFQNIKAVARDAAGNEAETEGVSVLVTSNLLIQYVNNTPLLVGSIIVILLIAGGACWYFLIFKKKKNEQAK</sequence>
<feature type="non-terminal residue" evidence="2">
    <location>
        <position position="1"/>
    </location>
</feature>
<keyword evidence="1" id="KW-0812">Transmembrane</keyword>
<dbReference type="EMBL" id="DWWK01000197">
    <property type="protein sequence ID" value="HJC39780.1"/>
    <property type="molecule type" value="Genomic_DNA"/>
</dbReference>
<dbReference type="Proteomes" id="UP000823894">
    <property type="component" value="Unassembled WGS sequence"/>
</dbReference>
<evidence type="ECO:0000313" key="3">
    <source>
        <dbReference type="Proteomes" id="UP000823894"/>
    </source>
</evidence>
<organism evidence="2 3">
    <name type="scientific">Candidatus Mediterraneibacter faecigallinarum</name>
    <dbReference type="NCBI Taxonomy" id="2838669"/>
    <lineage>
        <taxon>Bacteria</taxon>
        <taxon>Bacillati</taxon>
        <taxon>Bacillota</taxon>
        <taxon>Clostridia</taxon>
        <taxon>Lachnospirales</taxon>
        <taxon>Lachnospiraceae</taxon>
        <taxon>Mediterraneibacter</taxon>
    </lineage>
</organism>
<feature type="transmembrane region" description="Helical" evidence="1">
    <location>
        <begin position="162"/>
        <end position="183"/>
    </location>
</feature>
<reference evidence="2" key="1">
    <citation type="journal article" date="2021" name="PeerJ">
        <title>Extensive microbial diversity within the chicken gut microbiome revealed by metagenomics and culture.</title>
        <authorList>
            <person name="Gilroy R."/>
            <person name="Ravi A."/>
            <person name="Getino M."/>
            <person name="Pursley I."/>
            <person name="Horton D.L."/>
            <person name="Alikhan N.F."/>
            <person name="Baker D."/>
            <person name="Gharbi K."/>
            <person name="Hall N."/>
            <person name="Watson M."/>
            <person name="Adriaenssens E.M."/>
            <person name="Foster-Nyarko E."/>
            <person name="Jarju S."/>
            <person name="Secka A."/>
            <person name="Antonio M."/>
            <person name="Oren A."/>
            <person name="Chaudhuri R.R."/>
            <person name="La Ragione R."/>
            <person name="Hildebrand F."/>
            <person name="Pallen M.J."/>
        </authorList>
    </citation>
    <scope>NUCLEOTIDE SEQUENCE</scope>
    <source>
        <strain evidence="2">ChiGjej1B1-1692</strain>
    </source>
</reference>
<dbReference type="InterPro" id="IPR013783">
    <property type="entry name" value="Ig-like_fold"/>
</dbReference>
<keyword evidence="1" id="KW-1133">Transmembrane helix</keyword>
<proteinExistence type="predicted"/>
<comment type="caution">
    <text evidence="2">The sequence shown here is derived from an EMBL/GenBank/DDBJ whole genome shotgun (WGS) entry which is preliminary data.</text>
</comment>
<protein>
    <recommendedName>
        <fullName evidence="4">Bacterial Ig-like domain-containing protein</fullName>
    </recommendedName>
</protein>
<accession>A0A9D2SZN4</accession>
<reference evidence="2" key="2">
    <citation type="submission" date="2021-04" db="EMBL/GenBank/DDBJ databases">
        <authorList>
            <person name="Gilroy R."/>
        </authorList>
    </citation>
    <scope>NUCLEOTIDE SEQUENCE</scope>
    <source>
        <strain evidence="2">ChiGjej1B1-1692</strain>
    </source>
</reference>